<evidence type="ECO:0000313" key="1">
    <source>
        <dbReference type="EMBL" id="THU50734.1"/>
    </source>
</evidence>
<gene>
    <name evidence="1" type="ORF">C4D60_Mb06t23440</name>
</gene>
<keyword evidence="2" id="KW-1185">Reference proteome</keyword>
<dbReference type="Proteomes" id="UP000317650">
    <property type="component" value="Chromosome 6"/>
</dbReference>
<organism evidence="1 2">
    <name type="scientific">Musa balbisiana</name>
    <name type="common">Banana</name>
    <dbReference type="NCBI Taxonomy" id="52838"/>
    <lineage>
        <taxon>Eukaryota</taxon>
        <taxon>Viridiplantae</taxon>
        <taxon>Streptophyta</taxon>
        <taxon>Embryophyta</taxon>
        <taxon>Tracheophyta</taxon>
        <taxon>Spermatophyta</taxon>
        <taxon>Magnoliopsida</taxon>
        <taxon>Liliopsida</taxon>
        <taxon>Zingiberales</taxon>
        <taxon>Musaceae</taxon>
        <taxon>Musa</taxon>
    </lineage>
</organism>
<proteinExistence type="predicted"/>
<sequence length="89" mass="9918">MTKHWILPHRPSEEGDDAYYYINAKTQAGLPLSPAPCCPWKLKKTPPLSSQSDAEDGEVRMHVLEDAFFCVMAGSALLWINVSLEGQTK</sequence>
<name>A0A4S8IRE2_MUSBA</name>
<accession>A0A4S8IRE2</accession>
<dbReference type="EMBL" id="PYDT01000009">
    <property type="protein sequence ID" value="THU50734.1"/>
    <property type="molecule type" value="Genomic_DNA"/>
</dbReference>
<evidence type="ECO:0000313" key="2">
    <source>
        <dbReference type="Proteomes" id="UP000317650"/>
    </source>
</evidence>
<dbReference type="AlphaFoldDB" id="A0A4S8IRE2"/>
<protein>
    <submittedName>
        <fullName evidence="1">Uncharacterized protein</fullName>
    </submittedName>
</protein>
<reference evidence="1 2" key="1">
    <citation type="journal article" date="2019" name="Nat. Plants">
        <title>Genome sequencing of Musa balbisiana reveals subgenome evolution and function divergence in polyploid bananas.</title>
        <authorList>
            <person name="Yao X."/>
        </authorList>
    </citation>
    <scope>NUCLEOTIDE SEQUENCE [LARGE SCALE GENOMIC DNA]</scope>
    <source>
        <strain evidence="2">cv. DH-PKW</strain>
        <tissue evidence="1">Leaves</tissue>
    </source>
</reference>
<comment type="caution">
    <text evidence="1">The sequence shown here is derived from an EMBL/GenBank/DDBJ whole genome shotgun (WGS) entry which is preliminary data.</text>
</comment>